<organism evidence="12 13">
    <name type="scientific">Dinothrombium tinctorium</name>
    <dbReference type="NCBI Taxonomy" id="1965070"/>
    <lineage>
        <taxon>Eukaryota</taxon>
        <taxon>Metazoa</taxon>
        <taxon>Ecdysozoa</taxon>
        <taxon>Arthropoda</taxon>
        <taxon>Chelicerata</taxon>
        <taxon>Arachnida</taxon>
        <taxon>Acari</taxon>
        <taxon>Acariformes</taxon>
        <taxon>Trombidiformes</taxon>
        <taxon>Prostigmata</taxon>
        <taxon>Anystina</taxon>
        <taxon>Parasitengona</taxon>
        <taxon>Trombidioidea</taxon>
        <taxon>Trombidiidae</taxon>
        <taxon>Dinothrombium</taxon>
    </lineage>
</organism>
<keyword evidence="2 8" id="KW-0813">Transport</keyword>
<dbReference type="STRING" id="1965070.A0A443R855"/>
<dbReference type="SUPFAM" id="SSF81324">
    <property type="entry name" value="Voltage-gated potassium channels"/>
    <property type="match status" value="2"/>
</dbReference>
<sequence length="510" mass="58173">MNEYDDVPEPRTAIPRTANPYTAAYNPWMAQQPQPFYVINPMHIITLNTKTKSGLVRFFEFFKRFTEKWFSHILLLLFLGLYACLGAWIFLVLESGHEKKAKESVLTTAQNIIDEMSLQVYKYKLDETTFRSTMSKRLKEFEETVEAKQSQNVGGDSDEKTWTFVNAVFFCATIFTTIGYGNICPSTTWGKIASMIYAIIGIPLTLMVLADLGKLFTRSIKMLFKWIRKILHGRKLKKVRRAGRRATAVPAQFMTVAWDTVNRKFSNANTDKNTNEAKEKNIKIDIEDKNAYVESRPGSPDTPENAFYEVDDEFNLPVSLALVIELIYMLIGAGVFTLTDNWDLVDSLYFVFISMSTIGFGDLVPKSHVTMIASSIYFLFGLALTSMFINVVQEKLSESFQAAKIRIAGNMGLDVQQIMAQEELEQREEEKRHEKSEEKKREKSAEKGDRKKSDDKSDKRQNGDKNVGFALKDENIGKSLKDRREKREKSSETDTSSKGRSSVDDKTALI</sequence>
<dbReference type="GO" id="GO:0030322">
    <property type="term" value="P:stabilization of membrane potential"/>
    <property type="evidence" value="ECO:0007669"/>
    <property type="project" value="TreeGrafter"/>
</dbReference>
<evidence type="ECO:0000256" key="7">
    <source>
        <dbReference type="ARBA" id="ARBA00023303"/>
    </source>
</evidence>
<evidence type="ECO:0000256" key="3">
    <source>
        <dbReference type="ARBA" id="ARBA00022692"/>
    </source>
</evidence>
<feature type="compositionally biased region" description="Basic and acidic residues" evidence="9">
    <location>
        <begin position="471"/>
        <end position="510"/>
    </location>
</feature>
<proteinExistence type="inferred from homology"/>
<dbReference type="GO" id="GO:0005886">
    <property type="term" value="C:plasma membrane"/>
    <property type="evidence" value="ECO:0007669"/>
    <property type="project" value="TreeGrafter"/>
</dbReference>
<evidence type="ECO:0000256" key="4">
    <source>
        <dbReference type="ARBA" id="ARBA00022989"/>
    </source>
</evidence>
<evidence type="ECO:0000256" key="10">
    <source>
        <dbReference type="SAM" id="Phobius"/>
    </source>
</evidence>
<dbReference type="PANTHER" id="PTHR11003:SF335">
    <property type="entry name" value="POTASSIUM CHANNEL DOMAIN-CONTAINING PROTEIN"/>
    <property type="match status" value="1"/>
</dbReference>
<comment type="similarity">
    <text evidence="8">Belongs to the two pore domain potassium channel (TC 1.A.1.8) family.</text>
</comment>
<protein>
    <submittedName>
        <fullName evidence="12">TWiK family of potassium channels protein 18-like protein</fullName>
    </submittedName>
</protein>
<accession>A0A443R855</accession>
<comment type="subcellular location">
    <subcellularLocation>
        <location evidence="1">Membrane</location>
        <topology evidence="1">Multi-pass membrane protein</topology>
    </subcellularLocation>
</comment>
<evidence type="ECO:0000256" key="6">
    <source>
        <dbReference type="ARBA" id="ARBA00023136"/>
    </source>
</evidence>
<evidence type="ECO:0000256" key="2">
    <source>
        <dbReference type="ARBA" id="ARBA00022448"/>
    </source>
</evidence>
<evidence type="ECO:0000313" key="12">
    <source>
        <dbReference type="EMBL" id="RWS11458.1"/>
    </source>
</evidence>
<dbReference type="PANTHER" id="PTHR11003">
    <property type="entry name" value="POTASSIUM CHANNEL, SUBFAMILY K"/>
    <property type="match status" value="1"/>
</dbReference>
<evidence type="ECO:0000313" key="13">
    <source>
        <dbReference type="Proteomes" id="UP000285301"/>
    </source>
</evidence>
<feature type="domain" description="Potassium channel" evidence="11">
    <location>
        <begin position="326"/>
        <end position="397"/>
    </location>
</feature>
<feature type="transmembrane region" description="Helical" evidence="10">
    <location>
        <begin position="195"/>
        <end position="216"/>
    </location>
</feature>
<name>A0A443R855_9ACAR</name>
<keyword evidence="3 8" id="KW-0812">Transmembrane</keyword>
<evidence type="ECO:0000256" key="9">
    <source>
        <dbReference type="SAM" id="MobiDB-lite"/>
    </source>
</evidence>
<dbReference type="InterPro" id="IPR003280">
    <property type="entry name" value="2pore_dom_K_chnl"/>
</dbReference>
<feature type="region of interest" description="Disordered" evidence="9">
    <location>
        <begin position="424"/>
        <end position="510"/>
    </location>
</feature>
<gene>
    <name evidence="12" type="ORF">B4U79_09416</name>
</gene>
<evidence type="ECO:0000256" key="5">
    <source>
        <dbReference type="ARBA" id="ARBA00023065"/>
    </source>
</evidence>
<feature type="domain" description="Potassium channel" evidence="11">
    <location>
        <begin position="160"/>
        <end position="217"/>
    </location>
</feature>
<evidence type="ECO:0000256" key="1">
    <source>
        <dbReference type="ARBA" id="ARBA00004141"/>
    </source>
</evidence>
<feature type="transmembrane region" description="Helical" evidence="10">
    <location>
        <begin position="69"/>
        <end position="93"/>
    </location>
</feature>
<keyword evidence="7 8" id="KW-0407">Ion channel</keyword>
<feature type="transmembrane region" description="Helical" evidence="10">
    <location>
        <begin position="314"/>
        <end position="336"/>
    </location>
</feature>
<feature type="transmembrane region" description="Helical" evidence="10">
    <location>
        <begin position="376"/>
        <end position="392"/>
    </location>
</feature>
<dbReference type="OrthoDB" id="297496at2759"/>
<feature type="compositionally biased region" description="Basic and acidic residues" evidence="9">
    <location>
        <begin position="428"/>
        <end position="463"/>
    </location>
</feature>
<dbReference type="Proteomes" id="UP000285301">
    <property type="component" value="Unassembled WGS sequence"/>
</dbReference>
<evidence type="ECO:0000256" key="8">
    <source>
        <dbReference type="RuleBase" id="RU003857"/>
    </source>
</evidence>
<keyword evidence="5 8" id="KW-0406">Ion transport</keyword>
<evidence type="ECO:0000259" key="11">
    <source>
        <dbReference type="Pfam" id="PF07885"/>
    </source>
</evidence>
<dbReference type="PRINTS" id="PR01333">
    <property type="entry name" value="2POREKCHANEL"/>
</dbReference>
<keyword evidence="4 10" id="KW-1133">Transmembrane helix</keyword>
<feature type="transmembrane region" description="Helical" evidence="10">
    <location>
        <begin position="164"/>
        <end position="183"/>
    </location>
</feature>
<dbReference type="InterPro" id="IPR013099">
    <property type="entry name" value="K_chnl_dom"/>
</dbReference>
<reference evidence="12 13" key="1">
    <citation type="journal article" date="2018" name="Gigascience">
        <title>Genomes of trombidid mites reveal novel predicted allergens and laterally-transferred genes associated with secondary metabolism.</title>
        <authorList>
            <person name="Dong X."/>
            <person name="Chaisiri K."/>
            <person name="Xia D."/>
            <person name="Armstrong S.D."/>
            <person name="Fang Y."/>
            <person name="Donnelly M.J."/>
            <person name="Kadowaki T."/>
            <person name="McGarry J.W."/>
            <person name="Darby A.C."/>
            <person name="Makepeace B.L."/>
        </authorList>
    </citation>
    <scope>NUCLEOTIDE SEQUENCE [LARGE SCALE GENOMIC DNA]</scope>
    <source>
        <strain evidence="12">UoL-WK</strain>
    </source>
</reference>
<keyword evidence="13" id="KW-1185">Reference proteome</keyword>
<dbReference type="EMBL" id="NCKU01001696">
    <property type="protein sequence ID" value="RWS11458.1"/>
    <property type="molecule type" value="Genomic_DNA"/>
</dbReference>
<dbReference type="GO" id="GO:0015271">
    <property type="term" value="F:outward rectifier potassium channel activity"/>
    <property type="evidence" value="ECO:0007669"/>
    <property type="project" value="TreeGrafter"/>
</dbReference>
<dbReference type="Gene3D" id="1.10.287.70">
    <property type="match status" value="1"/>
</dbReference>
<comment type="caution">
    <text evidence="12">The sequence shown here is derived from an EMBL/GenBank/DDBJ whole genome shotgun (WGS) entry which is preliminary data.</text>
</comment>
<dbReference type="AlphaFoldDB" id="A0A443R855"/>
<keyword evidence="6 10" id="KW-0472">Membrane</keyword>
<dbReference type="GO" id="GO:0022841">
    <property type="term" value="F:potassium ion leak channel activity"/>
    <property type="evidence" value="ECO:0007669"/>
    <property type="project" value="TreeGrafter"/>
</dbReference>
<dbReference type="Pfam" id="PF07885">
    <property type="entry name" value="Ion_trans_2"/>
    <property type="match status" value="2"/>
</dbReference>